<dbReference type="SMART" id="SM00369">
    <property type="entry name" value="LRR_TYP"/>
    <property type="match status" value="5"/>
</dbReference>
<dbReference type="PANTHER" id="PTHR48051:SF1">
    <property type="entry name" value="RAS SUPPRESSOR PROTEIN 1"/>
    <property type="match status" value="1"/>
</dbReference>
<proteinExistence type="predicted"/>
<gene>
    <name evidence="3" type="ORF">RMAR0315_LOCUS7932</name>
</gene>
<name>A0A7S0G643_9RHOD</name>
<keyword evidence="1" id="KW-0433">Leucine-rich repeat</keyword>
<reference evidence="3" key="1">
    <citation type="submission" date="2021-01" db="EMBL/GenBank/DDBJ databases">
        <authorList>
            <person name="Corre E."/>
            <person name="Pelletier E."/>
            <person name="Niang G."/>
            <person name="Scheremetjew M."/>
            <person name="Finn R."/>
            <person name="Kale V."/>
            <person name="Holt S."/>
            <person name="Cochrane G."/>
            <person name="Meng A."/>
            <person name="Brown T."/>
            <person name="Cohen L."/>
        </authorList>
    </citation>
    <scope>NUCLEOTIDE SEQUENCE</scope>
    <source>
        <strain evidence="3">UTEX LB 2760</strain>
    </source>
</reference>
<dbReference type="SUPFAM" id="SSF52058">
    <property type="entry name" value="L domain-like"/>
    <property type="match status" value="1"/>
</dbReference>
<dbReference type="Pfam" id="PF13855">
    <property type="entry name" value="LRR_8"/>
    <property type="match status" value="1"/>
</dbReference>
<dbReference type="Gene3D" id="3.80.10.10">
    <property type="entry name" value="Ribonuclease Inhibitor"/>
    <property type="match status" value="1"/>
</dbReference>
<evidence type="ECO:0000256" key="2">
    <source>
        <dbReference type="ARBA" id="ARBA00022737"/>
    </source>
</evidence>
<dbReference type="PANTHER" id="PTHR48051">
    <property type="match status" value="1"/>
</dbReference>
<organism evidence="3">
    <name type="scientific">Rhodosorus marinus</name>
    <dbReference type="NCBI Taxonomy" id="101924"/>
    <lineage>
        <taxon>Eukaryota</taxon>
        <taxon>Rhodophyta</taxon>
        <taxon>Stylonematophyceae</taxon>
        <taxon>Stylonematales</taxon>
        <taxon>Stylonemataceae</taxon>
        <taxon>Rhodosorus</taxon>
    </lineage>
</organism>
<evidence type="ECO:0000256" key="1">
    <source>
        <dbReference type="ARBA" id="ARBA00022614"/>
    </source>
</evidence>
<dbReference type="InterPro" id="IPR001611">
    <property type="entry name" value="Leu-rich_rpt"/>
</dbReference>
<evidence type="ECO:0000313" key="3">
    <source>
        <dbReference type="EMBL" id="CAD8397942.1"/>
    </source>
</evidence>
<protein>
    <submittedName>
        <fullName evidence="3">Uncharacterized protein</fullName>
    </submittedName>
</protein>
<dbReference type="InterPro" id="IPR032675">
    <property type="entry name" value="LRR_dom_sf"/>
</dbReference>
<dbReference type="GO" id="GO:0005737">
    <property type="term" value="C:cytoplasm"/>
    <property type="evidence" value="ECO:0007669"/>
    <property type="project" value="TreeGrafter"/>
</dbReference>
<accession>A0A7S0G643</accession>
<dbReference type="EMBL" id="HBEK01014614">
    <property type="protein sequence ID" value="CAD8397942.1"/>
    <property type="molecule type" value="Transcribed_RNA"/>
</dbReference>
<dbReference type="InterPro" id="IPR003591">
    <property type="entry name" value="Leu-rich_rpt_typical-subtyp"/>
</dbReference>
<sequence length="264" mass="29173">MSEAKKLRDYVEGMSLKDGTGLVKARLELAKVTGGLTDELNLQQLGLTDEDMASVVTPIANLGKNLRVLNLFFNELTFIPAEFSKLSHLEELKVGCNPLSSIPAKLFADMHRLTYLDIGYGNTLSTLPESIGECESLKELWAGNNRIRSFPSALCNCKKLEVLQVYGNDLKEIPSEIGDLKALRVLNIGRNQITHIPDRLGECQNLTELQAYENDLRTIPISVANLPKIKVGNCYGNPKLGLPPREKVREGVGATLRYYSSVNV</sequence>
<dbReference type="AlphaFoldDB" id="A0A7S0G643"/>
<dbReference type="Pfam" id="PF00560">
    <property type="entry name" value="LRR_1"/>
    <property type="match status" value="1"/>
</dbReference>
<dbReference type="SMART" id="SM00364">
    <property type="entry name" value="LRR_BAC"/>
    <property type="match status" value="6"/>
</dbReference>
<keyword evidence="2" id="KW-0677">Repeat</keyword>
<dbReference type="InterPro" id="IPR050216">
    <property type="entry name" value="LRR_domain-containing"/>
</dbReference>